<dbReference type="InterPro" id="IPR010562">
    <property type="entry name" value="Haemolymph_juvenile_hormone-bd"/>
</dbReference>
<proteinExistence type="predicted"/>
<dbReference type="Pfam" id="PF06585">
    <property type="entry name" value="JHBP"/>
    <property type="match status" value="1"/>
</dbReference>
<reference evidence="1" key="1">
    <citation type="journal article" date="2023" name="Insect Mol. Biol.">
        <title>Genome sequencing provides insights into the evolution of gene families encoding plant cell wall-degrading enzymes in longhorned beetles.</title>
        <authorList>
            <person name="Shin N.R."/>
            <person name="Okamura Y."/>
            <person name="Kirsch R."/>
            <person name="Pauchet Y."/>
        </authorList>
    </citation>
    <scope>NUCLEOTIDE SEQUENCE</scope>
    <source>
        <strain evidence="1">RBIC_L_NR</strain>
    </source>
</reference>
<evidence type="ECO:0000313" key="1">
    <source>
        <dbReference type="EMBL" id="KAJ8953216.1"/>
    </source>
</evidence>
<name>A0AAV8YNY3_9CUCU</name>
<dbReference type="EMBL" id="JANEYF010001977">
    <property type="protein sequence ID" value="KAJ8953216.1"/>
    <property type="molecule type" value="Genomic_DNA"/>
</dbReference>
<evidence type="ECO:0000313" key="2">
    <source>
        <dbReference type="Proteomes" id="UP001162156"/>
    </source>
</evidence>
<organism evidence="1 2">
    <name type="scientific">Rhamnusium bicolor</name>
    <dbReference type="NCBI Taxonomy" id="1586634"/>
    <lineage>
        <taxon>Eukaryota</taxon>
        <taxon>Metazoa</taxon>
        <taxon>Ecdysozoa</taxon>
        <taxon>Arthropoda</taxon>
        <taxon>Hexapoda</taxon>
        <taxon>Insecta</taxon>
        <taxon>Pterygota</taxon>
        <taxon>Neoptera</taxon>
        <taxon>Endopterygota</taxon>
        <taxon>Coleoptera</taxon>
        <taxon>Polyphaga</taxon>
        <taxon>Cucujiformia</taxon>
        <taxon>Chrysomeloidea</taxon>
        <taxon>Cerambycidae</taxon>
        <taxon>Lepturinae</taxon>
        <taxon>Rhagiini</taxon>
        <taxon>Rhamnusium</taxon>
    </lineage>
</organism>
<dbReference type="PANTHER" id="PTHR11008:SF39">
    <property type="entry name" value="CIRCADIAN CLOCK-CONTROLLED PROTEIN-LIKE PROTEIN"/>
    <property type="match status" value="1"/>
</dbReference>
<keyword evidence="2" id="KW-1185">Reference proteome</keyword>
<dbReference type="InterPro" id="IPR038606">
    <property type="entry name" value="To_sf"/>
</dbReference>
<dbReference type="Gene3D" id="3.15.10.30">
    <property type="entry name" value="Haemolymph juvenile hormone binding protein"/>
    <property type="match status" value="1"/>
</dbReference>
<protein>
    <submittedName>
        <fullName evidence="1">Uncharacterized protein</fullName>
    </submittedName>
</protein>
<accession>A0AAV8YNY3</accession>
<dbReference type="PANTHER" id="PTHR11008">
    <property type="entry name" value="PROTEIN TAKEOUT-LIKE PROTEIN"/>
    <property type="match status" value="1"/>
</dbReference>
<gene>
    <name evidence="1" type="ORF">NQ314_007381</name>
</gene>
<sequence>MFCAYEFKSHYRKENNNSRPYILIYIFLADYIHICKRNDVHVAKCIRESIEIIRPKLKNGITELGVPGLEPLRIDEIEIFRGDDSSNFKAVLKNVDVSGASEFKITKLKLDVDKNTYRIGVRFPGLDLTGDYDINARVLVAPIKGSGKFYANVSKYNV</sequence>
<comment type="caution">
    <text evidence="1">The sequence shown here is derived from an EMBL/GenBank/DDBJ whole genome shotgun (WGS) entry which is preliminary data.</text>
</comment>
<dbReference type="AlphaFoldDB" id="A0AAV8YNY3"/>
<dbReference type="Proteomes" id="UP001162156">
    <property type="component" value="Unassembled WGS sequence"/>
</dbReference>
<dbReference type="GO" id="GO:0005615">
    <property type="term" value="C:extracellular space"/>
    <property type="evidence" value="ECO:0007669"/>
    <property type="project" value="TreeGrafter"/>
</dbReference>